<sequence>MKFLLIVVLCGVAAVVNASPNSLLSRLLHRQTTTTTTSTTAAPRQEIFTNNNVPEVPAGCIAHFACSKKLTTVPNPRPCLKYCLKRIECPDKPVQRGKANECVEVDATKALADYESTTVSSNDVDATTQKIMEVAMIDFPCQPGYLPDSRGRCREIW</sequence>
<name>A0A6P8XTU8_DROAB</name>
<dbReference type="RefSeq" id="XP_034116624.1">
    <property type="nucleotide sequence ID" value="XM_034260733.2"/>
</dbReference>
<feature type="signal peptide" evidence="1">
    <location>
        <begin position="1"/>
        <end position="18"/>
    </location>
</feature>
<evidence type="ECO:0000313" key="3">
    <source>
        <dbReference type="RefSeq" id="XP_034116624.1"/>
    </source>
</evidence>
<keyword evidence="2" id="KW-1185">Reference proteome</keyword>
<dbReference type="GeneID" id="117576158"/>
<organism evidence="2 3">
    <name type="scientific">Drosophila albomicans</name>
    <name type="common">Fruit fly</name>
    <dbReference type="NCBI Taxonomy" id="7291"/>
    <lineage>
        <taxon>Eukaryota</taxon>
        <taxon>Metazoa</taxon>
        <taxon>Ecdysozoa</taxon>
        <taxon>Arthropoda</taxon>
        <taxon>Hexapoda</taxon>
        <taxon>Insecta</taxon>
        <taxon>Pterygota</taxon>
        <taxon>Neoptera</taxon>
        <taxon>Endopterygota</taxon>
        <taxon>Diptera</taxon>
        <taxon>Brachycera</taxon>
        <taxon>Muscomorpha</taxon>
        <taxon>Ephydroidea</taxon>
        <taxon>Drosophilidae</taxon>
        <taxon>Drosophila</taxon>
    </lineage>
</organism>
<accession>A0A6P8XTU8</accession>
<feature type="chain" id="PRO_5028459835" evidence="1">
    <location>
        <begin position="19"/>
        <end position="157"/>
    </location>
</feature>
<dbReference type="Proteomes" id="UP000515160">
    <property type="component" value="Chromosome 2R"/>
</dbReference>
<keyword evidence="1" id="KW-0732">Signal</keyword>
<gene>
    <name evidence="3" type="primary">LOC117576158</name>
</gene>
<proteinExistence type="predicted"/>
<protein>
    <submittedName>
        <fullName evidence="3">Uncharacterized protein LOC117576158</fullName>
    </submittedName>
</protein>
<evidence type="ECO:0000313" key="2">
    <source>
        <dbReference type="Proteomes" id="UP000515160"/>
    </source>
</evidence>
<dbReference type="AlphaFoldDB" id="A0A6P8XTU8"/>
<evidence type="ECO:0000256" key="1">
    <source>
        <dbReference type="SAM" id="SignalP"/>
    </source>
</evidence>
<reference evidence="3" key="1">
    <citation type="submission" date="2025-08" db="UniProtKB">
        <authorList>
            <consortium name="RefSeq"/>
        </authorList>
    </citation>
    <scope>IDENTIFICATION</scope>
    <source>
        <strain evidence="3">15112-1751.03</strain>
        <tissue evidence="3">Whole Adult</tissue>
    </source>
</reference>
<dbReference type="OrthoDB" id="7959372at2759"/>
<dbReference type="CTD" id="2635"/>